<feature type="coiled-coil region" evidence="1">
    <location>
        <begin position="82"/>
        <end position="171"/>
    </location>
</feature>
<protein>
    <submittedName>
        <fullName evidence="3">Uncharacterized protein</fullName>
    </submittedName>
</protein>
<keyword evidence="1" id="KW-0175">Coiled coil</keyword>
<dbReference type="PhylomeDB" id="A0A0G4FJY6"/>
<dbReference type="InParanoid" id="A0A0G4FJY6"/>
<evidence type="ECO:0000313" key="3">
    <source>
        <dbReference type="EMBL" id="CEM13706.1"/>
    </source>
</evidence>
<dbReference type="EMBL" id="CDMY01000447">
    <property type="protein sequence ID" value="CEM13706.1"/>
    <property type="molecule type" value="Genomic_DNA"/>
</dbReference>
<dbReference type="VEuPathDB" id="CryptoDB:Vbra_15537"/>
<feature type="compositionally biased region" description="Basic and acidic residues" evidence="2">
    <location>
        <begin position="177"/>
        <end position="198"/>
    </location>
</feature>
<sequence>MDYLSVWSRVEKPKSPLRQPQDWAKKHMTVQDFEGHLQVVTQQWNAVVRHADYHHSQQTHEKLKLAEQMVRQAIAKDNIRTQDEHNKALSAERVKVASLEEEVKALKAQLTAHEALKHKYDKVVDDMAKLSEEKSAAHKHIAQLSDRVRVAEASAEKAAAAEKKLRNLLTAMQADNKAQKESKDGKAKSTRAADDHGGKAVAADEAANSDAERMDTDSKATKGIKRGARVGERGVKEEEEDGAYDEMVDDGRAARKKRSMLDAVIMPAMPVSRGEMSCEWVDNYRKDQLLQFAKIHGVQGVHKGQNKQTIIQAIADAMFPQNKNDTT</sequence>
<organism evidence="3 4">
    <name type="scientific">Vitrella brassicaformis (strain CCMP3155)</name>
    <dbReference type="NCBI Taxonomy" id="1169540"/>
    <lineage>
        <taxon>Eukaryota</taxon>
        <taxon>Sar</taxon>
        <taxon>Alveolata</taxon>
        <taxon>Colpodellida</taxon>
        <taxon>Vitrellaceae</taxon>
        <taxon>Vitrella</taxon>
    </lineage>
</organism>
<dbReference type="Proteomes" id="UP000041254">
    <property type="component" value="Unassembled WGS sequence"/>
</dbReference>
<feature type="compositionally biased region" description="Basic and acidic residues" evidence="2">
    <location>
        <begin position="210"/>
        <end position="220"/>
    </location>
</feature>
<evidence type="ECO:0000256" key="2">
    <source>
        <dbReference type="SAM" id="MobiDB-lite"/>
    </source>
</evidence>
<proteinExistence type="predicted"/>
<gene>
    <name evidence="3" type="ORF">Vbra_15537</name>
</gene>
<evidence type="ECO:0000256" key="1">
    <source>
        <dbReference type="SAM" id="Coils"/>
    </source>
</evidence>
<feature type="compositionally biased region" description="Low complexity" evidence="2">
    <location>
        <begin position="200"/>
        <end position="209"/>
    </location>
</feature>
<dbReference type="AlphaFoldDB" id="A0A0G4FJY6"/>
<reference evidence="3 4" key="1">
    <citation type="submission" date="2014-11" db="EMBL/GenBank/DDBJ databases">
        <authorList>
            <person name="Zhu J."/>
            <person name="Qi W."/>
            <person name="Song R."/>
        </authorList>
    </citation>
    <scope>NUCLEOTIDE SEQUENCE [LARGE SCALE GENOMIC DNA]</scope>
</reference>
<keyword evidence="4" id="KW-1185">Reference proteome</keyword>
<evidence type="ECO:0000313" key="4">
    <source>
        <dbReference type="Proteomes" id="UP000041254"/>
    </source>
</evidence>
<name>A0A0G4FJY6_VITBC</name>
<feature type="region of interest" description="Disordered" evidence="2">
    <location>
        <begin position="171"/>
        <end position="222"/>
    </location>
</feature>
<accession>A0A0G4FJY6</accession>